<name>A0ABQ9DFI9_9PASS</name>
<keyword evidence="2" id="KW-1185">Reference proteome</keyword>
<protein>
    <submittedName>
        <fullName evidence="1">Uncharacterized protein</fullName>
    </submittedName>
</protein>
<comment type="caution">
    <text evidence="1">The sequence shown here is derived from an EMBL/GenBank/DDBJ whole genome shotgun (WGS) entry which is preliminary data.</text>
</comment>
<gene>
    <name evidence="1" type="ORF">WISP_59435</name>
</gene>
<evidence type="ECO:0000313" key="2">
    <source>
        <dbReference type="Proteomes" id="UP001145742"/>
    </source>
</evidence>
<proteinExistence type="predicted"/>
<sequence length="90" mass="10487">MRHEEWEGEDWRDRYHPYDDSTFQLSDPGTMISLGFPGNIMVKNLLITWVSQETTELHDSDLLKIQDGKLNMTLGEHPQKELNPTEVNES</sequence>
<reference evidence="1" key="1">
    <citation type="submission" date="2019-10" db="EMBL/GenBank/DDBJ databases">
        <authorList>
            <person name="Soares A.E.R."/>
            <person name="Aleixo A."/>
            <person name="Schneider P."/>
            <person name="Miyaki C.Y."/>
            <person name="Schneider M.P."/>
            <person name="Mello C."/>
            <person name="Vasconcelos A.T.R."/>
        </authorList>
    </citation>
    <scope>NUCLEOTIDE SEQUENCE</scope>
    <source>
        <tissue evidence="1">Muscle</tissue>
    </source>
</reference>
<evidence type="ECO:0000313" key="1">
    <source>
        <dbReference type="EMBL" id="KAJ7418353.1"/>
    </source>
</evidence>
<accession>A0ABQ9DFI9</accession>
<organism evidence="1 2">
    <name type="scientific">Willisornis vidua</name>
    <name type="common">Xingu scale-backed antbird</name>
    <dbReference type="NCBI Taxonomy" id="1566151"/>
    <lineage>
        <taxon>Eukaryota</taxon>
        <taxon>Metazoa</taxon>
        <taxon>Chordata</taxon>
        <taxon>Craniata</taxon>
        <taxon>Vertebrata</taxon>
        <taxon>Euteleostomi</taxon>
        <taxon>Archelosauria</taxon>
        <taxon>Archosauria</taxon>
        <taxon>Dinosauria</taxon>
        <taxon>Saurischia</taxon>
        <taxon>Theropoda</taxon>
        <taxon>Coelurosauria</taxon>
        <taxon>Aves</taxon>
        <taxon>Neognathae</taxon>
        <taxon>Neoaves</taxon>
        <taxon>Telluraves</taxon>
        <taxon>Australaves</taxon>
        <taxon>Passeriformes</taxon>
        <taxon>Thamnophilidae</taxon>
        <taxon>Willisornis</taxon>
    </lineage>
</organism>
<dbReference type="Proteomes" id="UP001145742">
    <property type="component" value="Unassembled WGS sequence"/>
</dbReference>
<dbReference type="EMBL" id="WHWB01033668">
    <property type="protein sequence ID" value="KAJ7418353.1"/>
    <property type="molecule type" value="Genomic_DNA"/>
</dbReference>